<name>A0A7T8BA60_9SPIR</name>
<gene>
    <name evidence="2" type="ORF">JFL75_19150</name>
</gene>
<dbReference type="InterPro" id="IPR037026">
    <property type="entry name" value="Vgr_OB-fold_dom_sf"/>
</dbReference>
<protein>
    <recommendedName>
        <fullName evidence="1">Gp5/Type VI secretion system Vgr protein OB-fold domain-containing protein</fullName>
    </recommendedName>
</protein>
<reference evidence="2" key="1">
    <citation type="submission" date="2021-01" db="EMBL/GenBank/DDBJ databases">
        <title>Description of Breznakiella homolactica.</title>
        <authorList>
            <person name="Song Y."/>
            <person name="Brune A."/>
        </authorList>
    </citation>
    <scope>NUCLEOTIDE SEQUENCE</scope>
    <source>
        <strain evidence="2">RmG30</strain>
    </source>
</reference>
<proteinExistence type="predicted"/>
<dbReference type="Gene3D" id="2.40.50.230">
    <property type="entry name" value="Gp5 N-terminal domain"/>
    <property type="match status" value="1"/>
</dbReference>
<dbReference type="AlphaFoldDB" id="A0A7T8BA60"/>
<dbReference type="KEGG" id="bhc:JFL75_19150"/>
<feature type="domain" description="Gp5/Type VI secretion system Vgr protein OB-fold" evidence="1">
    <location>
        <begin position="42"/>
        <end position="114"/>
    </location>
</feature>
<dbReference type="SUPFAM" id="SSF69255">
    <property type="entry name" value="gp5 N-terminal domain-like"/>
    <property type="match status" value="1"/>
</dbReference>
<dbReference type="InterPro" id="IPR006531">
    <property type="entry name" value="Gp5/Vgr_OB"/>
</dbReference>
<dbReference type="RefSeq" id="WP_215626326.1">
    <property type="nucleotide sequence ID" value="NZ_CP067089.2"/>
</dbReference>
<evidence type="ECO:0000313" key="3">
    <source>
        <dbReference type="Proteomes" id="UP000595917"/>
    </source>
</evidence>
<sequence length="819" mass="90863">MFRYREELEKLLEKYPDPRKKDTGIIEFRRKQVTKAALPKFGVVHDNQDPQYLGRIRVACDMIAPGAVTDWLPVIRMGATAETGWWQLPDIGTQCLLAFPWGCHSKPVILGFLYDQKHLPPEHSTEKAADSIVYQTTAHRMEIIDEDGKESIIISTKDGQIRYSATTDKGIEIINELGDIQIQCRKLTIEGEKEVQIAAEKNVTINGEDSLAIKSTKGTKLTSDKDITISGSSIKLNGSKGVASGGKQLAAEGDKVMGFDIHQMVIPSGSGTAVVPLPHPFIGKLADKLSDDVKVNDHNAAVKGSVAKHDNPLHMQLPGTIKFNQNPKKEGEVSNLTAAKLKINGKEAATIGSMVTTCNDMGMQNNSTVIAVGASIPMPAIINPINMDEYKKERADQETRNPEFTTVKWSKTSVKEGEELGLSAAVKDIDDGNMVTFQVWKDGQDPAAHIPYAQIPATIDGGSAKGTWQYRFVGDELPDDDSKFFFTAHSAWCPMKESGSATIELKRPKLSSPEWKDREGSTTSKGLVGEALTLSVKCNSDMEDGDGVVFRIYDTDGNQVGEVGGENQGGTAEAGWIPTKPAKDADEEHCMYHFSADAYRSKPCESSNYKAKRVIPEYTELQWHWVDGDGNEHKITKAENGAEVYFSAKIENLHDGDPIEVRIYRSGYAKEEEYTHKDILKIENQKINSNFHIKIDNEEIIGIQEDETIEYLFKIKAVGFTEWSDDSDLLEAVFCFDLHLHVKPESFDWDDEFILQSTDDSFSQSLTTKDDTETLDDILSLHYSGIIPGKNYIVKMKNKNGKERIILPESSFIDLLGAR</sequence>
<dbReference type="CDD" id="cd14740">
    <property type="entry name" value="PAAR_4"/>
    <property type="match status" value="1"/>
</dbReference>
<evidence type="ECO:0000259" key="1">
    <source>
        <dbReference type="Pfam" id="PF04717"/>
    </source>
</evidence>
<evidence type="ECO:0000313" key="2">
    <source>
        <dbReference type="EMBL" id="QQO09021.1"/>
    </source>
</evidence>
<dbReference type="EMBL" id="CP067089">
    <property type="protein sequence ID" value="QQO09021.1"/>
    <property type="molecule type" value="Genomic_DNA"/>
</dbReference>
<organism evidence="2 3">
    <name type="scientific">Breznakiella homolactica</name>
    <dbReference type="NCBI Taxonomy" id="2798577"/>
    <lineage>
        <taxon>Bacteria</taxon>
        <taxon>Pseudomonadati</taxon>
        <taxon>Spirochaetota</taxon>
        <taxon>Spirochaetia</taxon>
        <taxon>Spirochaetales</taxon>
        <taxon>Breznakiellaceae</taxon>
        <taxon>Breznakiella</taxon>
    </lineage>
</organism>
<dbReference type="Proteomes" id="UP000595917">
    <property type="component" value="Chromosome"/>
</dbReference>
<keyword evidence="3" id="KW-1185">Reference proteome</keyword>
<accession>A0A7T8BA60</accession>
<dbReference type="Pfam" id="PF04717">
    <property type="entry name" value="Phage_base_V"/>
    <property type="match status" value="1"/>
</dbReference>